<keyword evidence="1" id="KW-1133">Transmembrane helix</keyword>
<keyword evidence="1" id="KW-0472">Membrane</keyword>
<dbReference type="Proteomes" id="UP001170954">
    <property type="component" value="Unassembled WGS sequence"/>
</dbReference>
<gene>
    <name evidence="2" type="ORF">HX018_00185</name>
</gene>
<organism evidence="2 3">
    <name type="scientific">Sphingobacterium hotanense</name>
    <dbReference type="NCBI Taxonomy" id="649196"/>
    <lineage>
        <taxon>Bacteria</taxon>
        <taxon>Pseudomonadati</taxon>
        <taxon>Bacteroidota</taxon>
        <taxon>Sphingobacteriia</taxon>
        <taxon>Sphingobacteriales</taxon>
        <taxon>Sphingobacteriaceae</taxon>
        <taxon>Sphingobacterium</taxon>
    </lineage>
</organism>
<sequence length="212" mass="24281">MENPKNTGTPMVLNLFQRETATALWMVKNKKVFPQFLETPSGKIIPRRKWTDKMIAFAQSEIEKMPPQKGRIKITIFGWFFLLFTIGLLGYLAYEGIKAPEKAAKFQERMTEAATVREGDIYLGRIEVYEEKGNPLGMKGDFGFFKVVKINGDTYQIAKSVEMSKTIKPKDQLNSTNFEQETITVKAKELEPYQKSFVSEDGLVEIYLGEKK</sequence>
<proteinExistence type="predicted"/>
<keyword evidence="3" id="KW-1185">Reference proteome</keyword>
<evidence type="ECO:0000313" key="2">
    <source>
        <dbReference type="EMBL" id="MDM1046673.1"/>
    </source>
</evidence>
<reference evidence="2" key="2">
    <citation type="journal article" date="2022" name="Sci. Total Environ.">
        <title>Prevalence, transmission, and molecular epidemiology of tet(X)-positive bacteria among humans, animals, and environmental niches in China: An epidemiological, and genomic-based study.</title>
        <authorList>
            <person name="Dong N."/>
            <person name="Zeng Y."/>
            <person name="Cai C."/>
            <person name="Sun C."/>
            <person name="Lu J."/>
            <person name="Liu C."/>
            <person name="Zhou H."/>
            <person name="Sun Q."/>
            <person name="Shu L."/>
            <person name="Wang H."/>
            <person name="Wang Y."/>
            <person name="Wang S."/>
            <person name="Wu C."/>
            <person name="Chan E.W."/>
            <person name="Chen G."/>
            <person name="Shen Z."/>
            <person name="Chen S."/>
            <person name="Zhang R."/>
        </authorList>
    </citation>
    <scope>NUCLEOTIDE SEQUENCE</scope>
    <source>
        <strain evidence="2">R1692</strain>
    </source>
</reference>
<reference evidence="2" key="1">
    <citation type="submission" date="2020-06" db="EMBL/GenBank/DDBJ databases">
        <authorList>
            <person name="Dong N."/>
        </authorList>
    </citation>
    <scope>NUCLEOTIDE SEQUENCE</scope>
    <source>
        <strain evidence="2">R1692</strain>
    </source>
</reference>
<name>A0ABT7NHK7_9SPHI</name>
<accession>A0ABT7NHK7</accession>
<dbReference type="RefSeq" id="WP_286650040.1">
    <property type="nucleotide sequence ID" value="NZ_JACAGK010000001.1"/>
</dbReference>
<protein>
    <submittedName>
        <fullName evidence="2">Uncharacterized protein</fullName>
    </submittedName>
</protein>
<evidence type="ECO:0000313" key="3">
    <source>
        <dbReference type="Proteomes" id="UP001170954"/>
    </source>
</evidence>
<dbReference type="EMBL" id="JACAGK010000001">
    <property type="protein sequence ID" value="MDM1046673.1"/>
    <property type="molecule type" value="Genomic_DNA"/>
</dbReference>
<comment type="caution">
    <text evidence="2">The sequence shown here is derived from an EMBL/GenBank/DDBJ whole genome shotgun (WGS) entry which is preliminary data.</text>
</comment>
<keyword evidence="1" id="KW-0812">Transmembrane</keyword>
<evidence type="ECO:0000256" key="1">
    <source>
        <dbReference type="SAM" id="Phobius"/>
    </source>
</evidence>
<feature type="transmembrane region" description="Helical" evidence="1">
    <location>
        <begin position="74"/>
        <end position="94"/>
    </location>
</feature>